<protein>
    <recommendedName>
        <fullName evidence="9">Threonine transporter</fullName>
    </recommendedName>
</protein>
<proteinExistence type="predicted"/>
<dbReference type="STRING" id="1235591.CAK95_07575"/>
<feature type="transmembrane region" description="Helical" evidence="6">
    <location>
        <begin position="59"/>
        <end position="79"/>
    </location>
</feature>
<accession>A0A1W6ZZQ2</accession>
<feature type="transmembrane region" description="Helical" evidence="6">
    <location>
        <begin position="132"/>
        <end position="153"/>
    </location>
</feature>
<dbReference type="EMBL" id="CP021112">
    <property type="protein sequence ID" value="ARQ02816.1"/>
    <property type="molecule type" value="Genomic_DNA"/>
</dbReference>
<feature type="transmembrane region" description="Helical" evidence="6">
    <location>
        <begin position="29"/>
        <end position="52"/>
    </location>
</feature>
<keyword evidence="3 6" id="KW-0812">Transmembrane</keyword>
<dbReference type="GO" id="GO:0005886">
    <property type="term" value="C:plasma membrane"/>
    <property type="evidence" value="ECO:0007669"/>
    <property type="project" value="UniProtKB-SubCell"/>
</dbReference>
<keyword evidence="2" id="KW-1003">Cell membrane</keyword>
<keyword evidence="4 6" id="KW-1133">Transmembrane helix</keyword>
<sequence>MAALAALPSSSVALVVLRSASLGVRSGIAAAFGIAFADLVFVALAVAGMTALSEIMGSLFAGLRYLGAIYLIWCGIGLIRSNASTSWQMPHCWGGSGASFLAGFILTLGDVKAILFYAALFPVFIDIPTLDALDLGVIAAITLVAVGGVKIAYAMAARSIAEKVGMLPLARPARVACGGVMVGIGGYLMVKP</sequence>
<feature type="transmembrane region" description="Helical" evidence="6">
    <location>
        <begin position="99"/>
        <end position="120"/>
    </location>
</feature>
<evidence type="ECO:0008006" key="9">
    <source>
        <dbReference type="Google" id="ProtNLM"/>
    </source>
</evidence>
<keyword evidence="5 6" id="KW-0472">Membrane</keyword>
<evidence type="ECO:0000256" key="4">
    <source>
        <dbReference type="ARBA" id="ARBA00022989"/>
    </source>
</evidence>
<dbReference type="AlphaFoldDB" id="A0A1W6ZZQ2"/>
<dbReference type="KEGG" id="psin:CAK95_07575"/>
<evidence type="ECO:0000256" key="3">
    <source>
        <dbReference type="ARBA" id="ARBA00022692"/>
    </source>
</evidence>
<gene>
    <name evidence="7" type="ORF">CAK95_07575</name>
</gene>
<comment type="subcellular location">
    <subcellularLocation>
        <location evidence="1">Cell membrane</location>
        <topology evidence="1">Multi-pass membrane protein</topology>
    </subcellularLocation>
</comment>
<keyword evidence="8" id="KW-1185">Reference proteome</keyword>
<reference evidence="7 8" key="1">
    <citation type="submission" date="2017-05" db="EMBL/GenBank/DDBJ databases">
        <title>Full genome sequence of Pseudorhodoplanes sinuspersici.</title>
        <authorList>
            <person name="Dastgheib S.M.M."/>
            <person name="Shavandi M."/>
            <person name="Tirandaz H."/>
        </authorList>
    </citation>
    <scope>NUCLEOTIDE SEQUENCE [LARGE SCALE GENOMIC DNA]</scope>
    <source>
        <strain evidence="7 8">RIPI110</strain>
    </source>
</reference>
<evidence type="ECO:0000256" key="6">
    <source>
        <dbReference type="SAM" id="Phobius"/>
    </source>
</evidence>
<organism evidence="7 8">
    <name type="scientific">Pseudorhodoplanes sinuspersici</name>
    <dbReference type="NCBI Taxonomy" id="1235591"/>
    <lineage>
        <taxon>Bacteria</taxon>
        <taxon>Pseudomonadati</taxon>
        <taxon>Pseudomonadota</taxon>
        <taxon>Alphaproteobacteria</taxon>
        <taxon>Hyphomicrobiales</taxon>
        <taxon>Pseudorhodoplanes</taxon>
    </lineage>
</organism>
<dbReference type="PANTHER" id="PTHR30086">
    <property type="entry name" value="ARGININE EXPORTER PROTEIN ARGO"/>
    <property type="match status" value="1"/>
</dbReference>
<evidence type="ECO:0000256" key="1">
    <source>
        <dbReference type="ARBA" id="ARBA00004651"/>
    </source>
</evidence>
<evidence type="ECO:0000256" key="2">
    <source>
        <dbReference type="ARBA" id="ARBA00022475"/>
    </source>
</evidence>
<name>A0A1W6ZZQ2_9HYPH</name>
<feature type="transmembrane region" description="Helical" evidence="6">
    <location>
        <begin position="173"/>
        <end position="190"/>
    </location>
</feature>
<evidence type="ECO:0000313" key="7">
    <source>
        <dbReference type="EMBL" id="ARQ02816.1"/>
    </source>
</evidence>
<evidence type="ECO:0000256" key="5">
    <source>
        <dbReference type="ARBA" id="ARBA00023136"/>
    </source>
</evidence>
<dbReference type="GO" id="GO:0015171">
    <property type="term" value="F:amino acid transmembrane transporter activity"/>
    <property type="evidence" value="ECO:0007669"/>
    <property type="project" value="TreeGrafter"/>
</dbReference>
<dbReference type="Proteomes" id="UP000194137">
    <property type="component" value="Chromosome"/>
</dbReference>
<evidence type="ECO:0000313" key="8">
    <source>
        <dbReference type="Proteomes" id="UP000194137"/>
    </source>
</evidence>
<dbReference type="InterPro" id="IPR001123">
    <property type="entry name" value="LeuE-type"/>
</dbReference>
<dbReference type="PANTHER" id="PTHR30086:SF20">
    <property type="entry name" value="ARGININE EXPORTER PROTEIN ARGO-RELATED"/>
    <property type="match status" value="1"/>
</dbReference>
<dbReference type="OrthoDB" id="9804822at2"/>
<dbReference type="Pfam" id="PF01810">
    <property type="entry name" value="LysE"/>
    <property type="match status" value="1"/>
</dbReference>